<comment type="caution">
    <text evidence="2">The sequence shown here is derived from an EMBL/GenBank/DDBJ whole genome shotgun (WGS) entry which is preliminary data.</text>
</comment>
<dbReference type="EMBL" id="BOOK01000046">
    <property type="protein sequence ID" value="GII04115.1"/>
    <property type="molecule type" value="Genomic_DNA"/>
</dbReference>
<dbReference type="Proteomes" id="UP000634476">
    <property type="component" value="Unassembled WGS sequence"/>
</dbReference>
<evidence type="ECO:0000313" key="2">
    <source>
        <dbReference type="EMBL" id="GII04115.1"/>
    </source>
</evidence>
<keyword evidence="3" id="KW-1185">Reference proteome</keyword>
<protein>
    <submittedName>
        <fullName evidence="2">Uncharacterized protein</fullName>
    </submittedName>
</protein>
<dbReference type="AlphaFoldDB" id="A0A8J3T3B0"/>
<organism evidence="2 3">
    <name type="scientific">Planobispora takensis</name>
    <dbReference type="NCBI Taxonomy" id="1367882"/>
    <lineage>
        <taxon>Bacteria</taxon>
        <taxon>Bacillati</taxon>
        <taxon>Actinomycetota</taxon>
        <taxon>Actinomycetes</taxon>
        <taxon>Streptosporangiales</taxon>
        <taxon>Streptosporangiaceae</taxon>
        <taxon>Planobispora</taxon>
    </lineage>
</organism>
<feature type="compositionally biased region" description="Polar residues" evidence="1">
    <location>
        <begin position="1"/>
        <end position="14"/>
    </location>
</feature>
<gene>
    <name evidence="2" type="ORF">Pta02_61230</name>
</gene>
<feature type="region of interest" description="Disordered" evidence="1">
    <location>
        <begin position="1"/>
        <end position="57"/>
    </location>
</feature>
<sequence>MVRSPSGVSGTRSRNGAAKGHQHGRPKRAAADDVENALRRDWADHVGPAALEGRTES</sequence>
<name>A0A8J3T3B0_9ACTN</name>
<evidence type="ECO:0000313" key="3">
    <source>
        <dbReference type="Proteomes" id="UP000634476"/>
    </source>
</evidence>
<proteinExistence type="predicted"/>
<accession>A0A8J3T3B0</accession>
<reference evidence="2" key="1">
    <citation type="submission" date="2021-01" db="EMBL/GenBank/DDBJ databases">
        <title>Whole genome shotgun sequence of Planobispora takensis NBRC 109077.</title>
        <authorList>
            <person name="Komaki H."/>
            <person name="Tamura T."/>
        </authorList>
    </citation>
    <scope>NUCLEOTIDE SEQUENCE</scope>
    <source>
        <strain evidence="2">NBRC 109077</strain>
    </source>
</reference>
<evidence type="ECO:0000256" key="1">
    <source>
        <dbReference type="SAM" id="MobiDB-lite"/>
    </source>
</evidence>